<feature type="binding site" evidence="12">
    <location>
        <begin position="177"/>
        <end position="184"/>
    </location>
    <ligand>
        <name>NAD(+)</name>
        <dbReference type="ChEBI" id="CHEBI:57540"/>
    </ligand>
</feature>
<evidence type="ECO:0000256" key="8">
    <source>
        <dbReference type="ARBA" id="ARBA00023157"/>
    </source>
</evidence>
<keyword evidence="7 12" id="KW-0520">NAD</keyword>
<evidence type="ECO:0000259" key="15">
    <source>
        <dbReference type="Pfam" id="PF02852"/>
    </source>
</evidence>
<dbReference type="FunFam" id="3.30.390.30:FF:000001">
    <property type="entry name" value="Dihydrolipoyl dehydrogenase"/>
    <property type="match status" value="1"/>
</dbReference>
<evidence type="ECO:0000256" key="6">
    <source>
        <dbReference type="ARBA" id="ARBA00023002"/>
    </source>
</evidence>
<dbReference type="Pfam" id="PF02852">
    <property type="entry name" value="Pyr_redox_dim"/>
    <property type="match status" value="1"/>
</dbReference>
<dbReference type="GO" id="GO:0006103">
    <property type="term" value="P:2-oxoglutarate metabolic process"/>
    <property type="evidence" value="ECO:0007669"/>
    <property type="project" value="TreeGrafter"/>
</dbReference>
<accession>A0A0U2W992</accession>
<evidence type="ECO:0000256" key="12">
    <source>
        <dbReference type="PIRSR" id="PIRSR000350-3"/>
    </source>
</evidence>
<gene>
    <name evidence="17" type="ORF">IJ22_26490</name>
</gene>
<dbReference type="Gene3D" id="3.50.50.60">
    <property type="entry name" value="FAD/NAD(P)-binding domain"/>
    <property type="match status" value="2"/>
</dbReference>
<comment type="similarity">
    <text evidence="1 14">Belongs to the class-I pyridine nucleotide-disulfide oxidoreductase family.</text>
</comment>
<dbReference type="RefSeq" id="WP_062409091.1">
    <property type="nucleotide sequence ID" value="NZ_CP013652.1"/>
</dbReference>
<feature type="binding site" evidence="12">
    <location>
        <position position="305"/>
    </location>
    <ligand>
        <name>NAD(+)</name>
        <dbReference type="ChEBI" id="CHEBI:57540"/>
    </ligand>
</feature>
<keyword evidence="6 14" id="KW-0560">Oxidoreductase</keyword>
<dbReference type="STRING" id="162209.IJ22_26490"/>
<protein>
    <recommendedName>
        <fullName evidence="3 14">Dihydrolipoyl dehydrogenase</fullName>
        <ecNumber evidence="2 14">1.8.1.4</ecNumber>
    </recommendedName>
</protein>
<feature type="active site" description="Proton acceptor" evidence="11">
    <location>
        <position position="437"/>
    </location>
</feature>
<organism evidence="17 18">
    <name type="scientific">Paenibacillus naphthalenovorans</name>
    <dbReference type="NCBI Taxonomy" id="162209"/>
    <lineage>
        <taxon>Bacteria</taxon>
        <taxon>Bacillati</taxon>
        <taxon>Bacillota</taxon>
        <taxon>Bacilli</taxon>
        <taxon>Bacillales</taxon>
        <taxon>Paenibacillaceae</taxon>
        <taxon>Paenibacillus</taxon>
    </lineage>
</organism>
<feature type="disulfide bond" description="Redox-active" evidence="13">
    <location>
        <begin position="39"/>
        <end position="44"/>
    </location>
</feature>
<dbReference type="KEGG" id="pnp:IJ22_26490"/>
<comment type="miscellaneous">
    <text evidence="14">The active site is a redox-active disulfide bond.</text>
</comment>
<dbReference type="InterPro" id="IPR023753">
    <property type="entry name" value="FAD/NAD-binding_dom"/>
</dbReference>
<dbReference type="InterPro" id="IPR001100">
    <property type="entry name" value="Pyr_nuc-diS_OxRdtase"/>
</dbReference>
<dbReference type="Gene3D" id="3.30.390.30">
    <property type="match status" value="1"/>
</dbReference>
<dbReference type="InterPro" id="IPR016156">
    <property type="entry name" value="FAD/NAD-linked_Rdtase_dimer_sf"/>
</dbReference>
<evidence type="ECO:0000313" key="17">
    <source>
        <dbReference type="EMBL" id="ALS23022.1"/>
    </source>
</evidence>
<dbReference type="PRINTS" id="PR00368">
    <property type="entry name" value="FADPNR"/>
</dbReference>
<dbReference type="PATRIC" id="fig|162209.4.peg.2820"/>
<keyword evidence="12" id="KW-0547">Nucleotide-binding</keyword>
<keyword evidence="5 12" id="KW-0274">FAD</keyword>
<dbReference type="InterPro" id="IPR036188">
    <property type="entry name" value="FAD/NAD-bd_sf"/>
</dbReference>
<evidence type="ECO:0000256" key="5">
    <source>
        <dbReference type="ARBA" id="ARBA00022827"/>
    </source>
</evidence>
<evidence type="ECO:0000256" key="4">
    <source>
        <dbReference type="ARBA" id="ARBA00022630"/>
    </source>
</evidence>
<evidence type="ECO:0000256" key="1">
    <source>
        <dbReference type="ARBA" id="ARBA00007532"/>
    </source>
</evidence>
<evidence type="ECO:0000256" key="14">
    <source>
        <dbReference type="RuleBase" id="RU003692"/>
    </source>
</evidence>
<dbReference type="InterPro" id="IPR004099">
    <property type="entry name" value="Pyr_nucl-diS_OxRdtase_dimer"/>
</dbReference>
<keyword evidence="4 14" id="KW-0285">Flavoprotein</keyword>
<dbReference type="PRINTS" id="PR00411">
    <property type="entry name" value="PNDRDTASEI"/>
</dbReference>
<dbReference type="NCBIfam" id="TIGR01350">
    <property type="entry name" value="lipoamide_DH"/>
    <property type="match status" value="1"/>
</dbReference>
<comment type="catalytic activity">
    <reaction evidence="10 14">
        <text>N(6)-[(R)-dihydrolipoyl]-L-lysyl-[protein] + NAD(+) = N(6)-[(R)-lipoyl]-L-lysyl-[protein] + NADH + H(+)</text>
        <dbReference type="Rhea" id="RHEA:15045"/>
        <dbReference type="Rhea" id="RHEA-COMP:10474"/>
        <dbReference type="Rhea" id="RHEA-COMP:10475"/>
        <dbReference type="ChEBI" id="CHEBI:15378"/>
        <dbReference type="ChEBI" id="CHEBI:57540"/>
        <dbReference type="ChEBI" id="CHEBI:57945"/>
        <dbReference type="ChEBI" id="CHEBI:83099"/>
        <dbReference type="ChEBI" id="CHEBI:83100"/>
        <dbReference type="EC" id="1.8.1.4"/>
    </reaction>
</comment>
<dbReference type="SUPFAM" id="SSF51905">
    <property type="entry name" value="FAD/NAD(P)-binding domain"/>
    <property type="match status" value="1"/>
</dbReference>
<dbReference type="PANTHER" id="PTHR22912:SF219">
    <property type="entry name" value="DIHYDROLIPOYL DEHYDROGENASE"/>
    <property type="match status" value="1"/>
</dbReference>
<dbReference type="InterPro" id="IPR006258">
    <property type="entry name" value="Lipoamide_DH"/>
</dbReference>
<keyword evidence="9 14" id="KW-0676">Redox-active center</keyword>
<evidence type="ECO:0000256" key="7">
    <source>
        <dbReference type="ARBA" id="ARBA00023027"/>
    </source>
</evidence>
<dbReference type="PIRSF" id="PIRSF000350">
    <property type="entry name" value="Mercury_reductase_MerA"/>
    <property type="match status" value="1"/>
</dbReference>
<evidence type="ECO:0000256" key="10">
    <source>
        <dbReference type="ARBA" id="ARBA00049187"/>
    </source>
</evidence>
<proteinExistence type="inferred from homology"/>
<evidence type="ECO:0000259" key="16">
    <source>
        <dbReference type="Pfam" id="PF07992"/>
    </source>
</evidence>
<evidence type="ECO:0000256" key="2">
    <source>
        <dbReference type="ARBA" id="ARBA00012608"/>
    </source>
</evidence>
<reference evidence="18" key="1">
    <citation type="submission" date="2015-12" db="EMBL/GenBank/DDBJ databases">
        <title>Complete genome sequences of two moderately thermophilic Paenibacillus species.</title>
        <authorList>
            <person name="Butler R.III."/>
            <person name="Wang J."/>
            <person name="Stark B.C."/>
            <person name="Pombert J.-F."/>
        </authorList>
    </citation>
    <scope>NUCLEOTIDE SEQUENCE [LARGE SCALE GENOMIC DNA]</scope>
    <source>
        <strain evidence="18">32O-Y</strain>
    </source>
</reference>
<comment type="cofactor">
    <cofactor evidence="12 14">
        <name>FAD</name>
        <dbReference type="ChEBI" id="CHEBI:57692"/>
    </cofactor>
    <text evidence="12 14">Binds 1 FAD per subunit.</text>
</comment>
<dbReference type="EC" id="1.8.1.4" evidence="2 14"/>
<evidence type="ECO:0000256" key="13">
    <source>
        <dbReference type="PIRSR" id="PIRSR000350-4"/>
    </source>
</evidence>
<dbReference type="InterPro" id="IPR012999">
    <property type="entry name" value="Pyr_OxRdtase_I_AS"/>
</dbReference>
<dbReference type="PANTHER" id="PTHR22912">
    <property type="entry name" value="DISULFIDE OXIDOREDUCTASE"/>
    <property type="match status" value="1"/>
</dbReference>
<sequence>MKTIAVIGGGPAGYVAAIVAARQGKEVTLIEQKDLGGTCLNEGCMPTKSLLESAETAEKIKHAAQFGVRLPSHEAEIDWDGVQGYKNDIVKKLVMGIGYLMKKNKIKVLKGKASFETDRRLCVEQEGKQVFVEADKIIIAAGSEPVSLPFAPFDGWVVHSGQAMALPAIPSSLLIVGGGVIGCEFASIYSRMGTKVTMVEMADQLIPGEDADIAAILRQQLENSGVTIHTSTVLHHLDSHDKKARLENSSGVYELSADYVLVSIGRRPRTSGLGLENTLVEFSKQGIKVNEHMQTNIPHIYACGDVIGGIQLAHVAFHEGTVAAMHACGGDAKVNYRAVPRCIYTAPEIAGVGMTENQARQQYGDIRIGEFPFTANGKALILNEPVGKVKVLVEPEFNEIIGMSIVGPRATELIGQGAVMLHAELTADVMEHWIAAHPTLSEAVHEALLSAIGPALHA</sequence>
<keyword evidence="18" id="KW-1185">Reference proteome</keyword>
<keyword evidence="8" id="KW-1015">Disulfide bond</keyword>
<dbReference type="EMBL" id="CP013652">
    <property type="protein sequence ID" value="ALS23022.1"/>
    <property type="molecule type" value="Genomic_DNA"/>
</dbReference>
<feature type="domain" description="FAD/NAD(P)-binding" evidence="16">
    <location>
        <begin position="3"/>
        <end position="320"/>
    </location>
</feature>
<feature type="domain" description="Pyridine nucleotide-disulphide oxidoreductase dimerisation" evidence="15">
    <location>
        <begin position="339"/>
        <end position="447"/>
    </location>
</feature>
<dbReference type="SUPFAM" id="SSF55424">
    <property type="entry name" value="FAD/NAD-linked reductases, dimerisation (C-terminal) domain"/>
    <property type="match status" value="1"/>
</dbReference>
<name>A0A0U2W992_9BACL</name>
<evidence type="ECO:0000256" key="3">
    <source>
        <dbReference type="ARBA" id="ARBA00016961"/>
    </source>
</evidence>
<dbReference type="GO" id="GO:0050660">
    <property type="term" value="F:flavin adenine dinucleotide binding"/>
    <property type="evidence" value="ECO:0007669"/>
    <property type="project" value="InterPro"/>
</dbReference>
<feature type="binding site" evidence="12">
    <location>
        <position position="48"/>
    </location>
    <ligand>
        <name>FAD</name>
        <dbReference type="ChEBI" id="CHEBI:57692"/>
    </ligand>
</feature>
<dbReference type="AlphaFoldDB" id="A0A0U2W992"/>
<dbReference type="GO" id="GO:0004148">
    <property type="term" value="F:dihydrolipoyl dehydrogenase (NADH) activity"/>
    <property type="evidence" value="ECO:0007669"/>
    <property type="project" value="UniProtKB-EC"/>
</dbReference>
<dbReference type="InterPro" id="IPR050151">
    <property type="entry name" value="Class-I_Pyr_Nuc-Dis_Oxidored"/>
</dbReference>
<dbReference type="OrthoDB" id="9800167at2"/>
<dbReference type="Proteomes" id="UP000061660">
    <property type="component" value="Chromosome"/>
</dbReference>
<reference evidence="17 18" key="2">
    <citation type="journal article" date="2016" name="Genome Announc.">
        <title>Complete Genome Sequences of Two Interactive Moderate Thermophiles, Paenibacillus napthalenovorans 32O-Y and Paenibacillus sp. 32O-W.</title>
        <authorList>
            <person name="Butler R.R.III."/>
            <person name="Wang J."/>
            <person name="Stark B.C."/>
            <person name="Pombert J.F."/>
        </authorList>
    </citation>
    <scope>NUCLEOTIDE SEQUENCE [LARGE SCALE GENOMIC DNA]</scope>
    <source>
        <strain evidence="17 18">32O-Y</strain>
    </source>
</reference>
<feature type="binding site" evidence="12">
    <location>
        <position position="265"/>
    </location>
    <ligand>
        <name>NAD(+)</name>
        <dbReference type="ChEBI" id="CHEBI:57540"/>
    </ligand>
</feature>
<evidence type="ECO:0000256" key="9">
    <source>
        <dbReference type="ARBA" id="ARBA00023284"/>
    </source>
</evidence>
<dbReference type="PROSITE" id="PS00076">
    <property type="entry name" value="PYRIDINE_REDOX_1"/>
    <property type="match status" value="1"/>
</dbReference>
<evidence type="ECO:0000256" key="11">
    <source>
        <dbReference type="PIRSR" id="PIRSR000350-2"/>
    </source>
</evidence>
<dbReference type="Pfam" id="PF07992">
    <property type="entry name" value="Pyr_redox_2"/>
    <property type="match status" value="1"/>
</dbReference>
<feature type="binding site" evidence="12">
    <location>
        <position position="200"/>
    </location>
    <ligand>
        <name>NAD(+)</name>
        <dbReference type="ChEBI" id="CHEBI:57540"/>
    </ligand>
</feature>
<evidence type="ECO:0000313" key="18">
    <source>
        <dbReference type="Proteomes" id="UP000061660"/>
    </source>
</evidence>